<dbReference type="Proteomes" id="UP001241758">
    <property type="component" value="Unassembled WGS sequence"/>
</dbReference>
<accession>A0ABT6WQI2</accession>
<feature type="signal peptide" evidence="2">
    <location>
        <begin position="1"/>
        <end position="21"/>
    </location>
</feature>
<evidence type="ECO:0000313" key="4">
    <source>
        <dbReference type="Proteomes" id="UP001241758"/>
    </source>
</evidence>
<dbReference type="RefSeq" id="WP_282762998.1">
    <property type="nucleotide sequence ID" value="NZ_JASCTH010000017.1"/>
</dbReference>
<feature type="region of interest" description="Disordered" evidence="1">
    <location>
        <begin position="136"/>
        <end position="188"/>
    </location>
</feature>
<evidence type="ECO:0008006" key="5">
    <source>
        <dbReference type="Google" id="ProtNLM"/>
    </source>
</evidence>
<keyword evidence="4" id="KW-1185">Reference proteome</keyword>
<feature type="compositionally biased region" description="Gly residues" evidence="1">
    <location>
        <begin position="179"/>
        <end position="188"/>
    </location>
</feature>
<proteinExistence type="predicted"/>
<feature type="region of interest" description="Disordered" evidence="1">
    <location>
        <begin position="23"/>
        <end position="52"/>
    </location>
</feature>
<evidence type="ECO:0000313" key="3">
    <source>
        <dbReference type="EMBL" id="MDI6102002.1"/>
    </source>
</evidence>
<feature type="compositionally biased region" description="Polar residues" evidence="1">
    <location>
        <begin position="33"/>
        <end position="43"/>
    </location>
</feature>
<feature type="chain" id="PRO_5045761653" description="Lipoprotein" evidence="2">
    <location>
        <begin position="22"/>
        <end position="188"/>
    </location>
</feature>
<gene>
    <name evidence="3" type="ORF">QLQ12_25615</name>
</gene>
<sequence>MRTRTVLVLGVLLAATVTGCAKNSESPGVATAASGNPRSTAGPTASAGIDPDAPLKHAKCMRENGMSWFPDPQGPNSTIRIPSNVAPEDFQKAMQACRQWAPDGGEKPEADPARIEMARQMARCMRENGVPGFPDPNPDGSLHLDGEKIGTGPGDPTFDKAEEKCSQYRPSGAVQRHVGGPGTAGGGA</sequence>
<dbReference type="EMBL" id="JASCTH010000017">
    <property type="protein sequence ID" value="MDI6102002.1"/>
    <property type="molecule type" value="Genomic_DNA"/>
</dbReference>
<reference evidence="3 4" key="1">
    <citation type="submission" date="2023-05" db="EMBL/GenBank/DDBJ databases">
        <title>Actinoplanes sp. NEAU-A12 genome sequencing.</title>
        <authorList>
            <person name="Wang Z.-S."/>
        </authorList>
    </citation>
    <scope>NUCLEOTIDE SEQUENCE [LARGE SCALE GENOMIC DNA]</scope>
    <source>
        <strain evidence="3 4">NEAU-A12</strain>
    </source>
</reference>
<comment type="caution">
    <text evidence="3">The sequence shown here is derived from an EMBL/GenBank/DDBJ whole genome shotgun (WGS) entry which is preliminary data.</text>
</comment>
<protein>
    <recommendedName>
        <fullName evidence="5">Lipoprotein</fullName>
    </recommendedName>
</protein>
<evidence type="ECO:0000256" key="1">
    <source>
        <dbReference type="SAM" id="MobiDB-lite"/>
    </source>
</evidence>
<feature type="compositionally biased region" description="Basic and acidic residues" evidence="1">
    <location>
        <begin position="157"/>
        <end position="166"/>
    </location>
</feature>
<dbReference type="PROSITE" id="PS51257">
    <property type="entry name" value="PROKAR_LIPOPROTEIN"/>
    <property type="match status" value="1"/>
</dbReference>
<name>A0ABT6WQI2_9ACTN</name>
<organism evidence="3 4">
    <name type="scientific">Actinoplanes sandaracinus</name>
    <dbReference type="NCBI Taxonomy" id="3045177"/>
    <lineage>
        <taxon>Bacteria</taxon>
        <taxon>Bacillati</taxon>
        <taxon>Actinomycetota</taxon>
        <taxon>Actinomycetes</taxon>
        <taxon>Micromonosporales</taxon>
        <taxon>Micromonosporaceae</taxon>
        <taxon>Actinoplanes</taxon>
    </lineage>
</organism>
<keyword evidence="2" id="KW-0732">Signal</keyword>
<evidence type="ECO:0000256" key="2">
    <source>
        <dbReference type="SAM" id="SignalP"/>
    </source>
</evidence>